<feature type="compositionally biased region" description="Basic and acidic residues" evidence="5">
    <location>
        <begin position="945"/>
        <end position="967"/>
    </location>
</feature>
<name>A0AAU9VSN1_9CNID</name>
<gene>
    <name evidence="8" type="ORF">PMEA_00017190</name>
</gene>
<dbReference type="SUPFAM" id="SSF161245">
    <property type="entry name" value="Zinc hairpin stack"/>
    <property type="match status" value="1"/>
</dbReference>
<dbReference type="InterPro" id="IPR019734">
    <property type="entry name" value="TPR_rpt"/>
</dbReference>
<feature type="region of interest" description="Disordered" evidence="5">
    <location>
        <begin position="1"/>
        <end position="26"/>
    </location>
</feature>
<dbReference type="EMBL" id="CALNXJ010000003">
    <property type="protein sequence ID" value="CAH3036800.1"/>
    <property type="molecule type" value="Genomic_DNA"/>
</dbReference>
<evidence type="ECO:0000256" key="5">
    <source>
        <dbReference type="SAM" id="MobiDB-lite"/>
    </source>
</evidence>
<evidence type="ECO:0000256" key="2">
    <source>
        <dbReference type="ARBA" id="ARBA00022771"/>
    </source>
</evidence>
<dbReference type="PANTHER" id="PTHR21319">
    <property type="entry name" value="RING FINGER AND CHY ZINC FINGER DOMAIN-CONTAINING PROTEIN 1"/>
    <property type="match status" value="1"/>
</dbReference>
<dbReference type="SUPFAM" id="SSF161219">
    <property type="entry name" value="CHY zinc finger-like"/>
    <property type="match status" value="1"/>
</dbReference>
<dbReference type="InterPro" id="IPR008913">
    <property type="entry name" value="Znf_CHY"/>
</dbReference>
<evidence type="ECO:0008006" key="10">
    <source>
        <dbReference type="Google" id="ProtNLM"/>
    </source>
</evidence>
<proteinExistence type="predicted"/>
<dbReference type="GO" id="GO:0006511">
    <property type="term" value="P:ubiquitin-dependent protein catabolic process"/>
    <property type="evidence" value="ECO:0007669"/>
    <property type="project" value="TreeGrafter"/>
</dbReference>
<keyword evidence="9" id="KW-1185">Reference proteome</keyword>
<feature type="region of interest" description="Disordered" evidence="5">
    <location>
        <begin position="651"/>
        <end position="696"/>
    </location>
</feature>
<evidence type="ECO:0000256" key="4">
    <source>
        <dbReference type="PROSITE-ProRule" id="PRU00601"/>
    </source>
</evidence>
<evidence type="ECO:0000259" key="6">
    <source>
        <dbReference type="PROSITE" id="PS51266"/>
    </source>
</evidence>
<dbReference type="GO" id="GO:0005634">
    <property type="term" value="C:nucleus"/>
    <property type="evidence" value="ECO:0007669"/>
    <property type="project" value="TreeGrafter"/>
</dbReference>
<keyword evidence="1" id="KW-0479">Metal-binding</keyword>
<feature type="region of interest" description="Disordered" evidence="5">
    <location>
        <begin position="945"/>
        <end position="982"/>
    </location>
</feature>
<feature type="domain" description="CTCHY-type" evidence="7">
    <location>
        <begin position="1059"/>
        <end position="1121"/>
    </location>
</feature>
<dbReference type="Pfam" id="PF05495">
    <property type="entry name" value="zf-CHY"/>
    <property type="match status" value="1"/>
</dbReference>
<evidence type="ECO:0000313" key="8">
    <source>
        <dbReference type="EMBL" id="CAH3036800.1"/>
    </source>
</evidence>
<dbReference type="PANTHER" id="PTHR21319:SF53">
    <property type="entry name" value="RING FINGER AND CHY ZINC FINGER DOMAIN-CONTAINING PROTEIN 1"/>
    <property type="match status" value="1"/>
</dbReference>
<accession>A0AAU9VSN1</accession>
<comment type="caution">
    <text evidence="8">The sequence shown here is derived from an EMBL/GenBank/DDBJ whole genome shotgun (WGS) entry which is preliminary data.</text>
</comment>
<organism evidence="8 9">
    <name type="scientific">Pocillopora meandrina</name>
    <dbReference type="NCBI Taxonomy" id="46732"/>
    <lineage>
        <taxon>Eukaryota</taxon>
        <taxon>Metazoa</taxon>
        <taxon>Cnidaria</taxon>
        <taxon>Anthozoa</taxon>
        <taxon>Hexacorallia</taxon>
        <taxon>Scleractinia</taxon>
        <taxon>Astrocoeniina</taxon>
        <taxon>Pocilloporidae</taxon>
        <taxon>Pocillopora</taxon>
    </lineage>
</organism>
<feature type="region of interest" description="Disordered" evidence="5">
    <location>
        <begin position="867"/>
        <end position="892"/>
    </location>
</feature>
<dbReference type="InterPro" id="IPR037275">
    <property type="entry name" value="Znf_CTCHY_sf"/>
</dbReference>
<dbReference type="Gene3D" id="1.25.40.10">
    <property type="entry name" value="Tetratricopeptide repeat domain"/>
    <property type="match status" value="1"/>
</dbReference>
<reference evidence="8 9" key="1">
    <citation type="submission" date="2022-05" db="EMBL/GenBank/DDBJ databases">
        <authorList>
            <consortium name="Genoscope - CEA"/>
            <person name="William W."/>
        </authorList>
    </citation>
    <scope>NUCLEOTIDE SEQUENCE [LARGE SCALE GENOMIC DNA]</scope>
</reference>
<dbReference type="AlphaFoldDB" id="A0AAU9VSN1"/>
<feature type="compositionally biased region" description="Polar residues" evidence="5">
    <location>
        <begin position="968"/>
        <end position="982"/>
    </location>
</feature>
<feature type="compositionally biased region" description="Low complexity" evidence="5">
    <location>
        <begin position="342"/>
        <end position="351"/>
    </location>
</feature>
<keyword evidence="2 4" id="KW-0863">Zinc-finger</keyword>
<sequence length="1155" mass="128942">MDRTHPKIPKNASSEPHLEDELECDDNQSARRGTFERLEETIYQFQQCKVKAATESLQAAYRHFLNLTPDSFRNPADYEKEQVDRGRKMCLSHCSAPPFFGVVLLNLELTSDKDVHFYASFAIVFGAVALKLHKYKIAIDLFQRCYSLFTFDATPCPENNMQIIDILRAVAKANVGCVYLIMRVIDRAKDYLECALEIFETFKSKNKTDSPGIYIVAIQINLSLAYQCQKNYPAAVMLQERLLLKAKDPIIPPHLVASIHYNRAELFIELKEPVKALMELRTLDSLSDRMINEEGIFSNFISSKICLAYQEIGDMAPARKIAERFTFPSLSPQSSSPPPSPSSKSFPAASGSGLGSSSSSLSSSSSSVSSSSSSSPSSSISLSASSASSLMSSFSFFFSDFEAVLGCSGKFHWDFLFATILNLVDYHLNEKNLDFVSFLDVFVPSCKETLGKNHPTHASFLYRQGVRFFLIERTLSSKNYFEEALSILRSLAYGSDHPDLVQCNIALARLLLCEDCQEVSQLKSRPDRSRGEFPCDGVDGVVSPDIPSFGEDSNKWDSNEELDEPGKISCQENRKGKYYYRLKNPSQKNKNRGISISQKILEIPNEVSDGWNYVLNGGEVVADSGENRDVLPTNGASGFDKDWKIQAVVPPNTPGDSHESNSKTKISLGLKGGRRNDPLSRHISQRDPSEDDFGTDHIGIDPSFLARHSCECNASDKQWDSYGPFEDLEAPAGTHSEYNRSGCMSEVYHPTPPSSSTSPECRDFKKFDARDHLAYTSTMGSPAQIYLSSDGYQSQESSLNLVLMPKTVPTKTLGLPQSSNFLQDGSKANPPLTVKEFPTGNVRAKISPNIFSDGHVLAERPTFSSQFEEKDEFLPDGEGAGAGQGPLNSNLDTSADESLAVLEQRVAEACSLVEKTLKERQEREKSMKETEQKRKEEWARKQQLARERKEREEREARETELMNERVEGNSTSGGQETPSQDSASAGVRQWLCEHYQRLCRVKFSCCGKFFPCHRCHNNSGCPNDNSKAREACSVECSVCSHQQEINQDAHTCVRCKTRFSAYFCSVCKHFTGEDKAPYHCEKCGICRIYKDRSFHCDVCNVCLDKRLEGRHSCRENSGHDECCICLEDAFSGCQILPCSHKVHRECAIAMIQNGV</sequence>
<evidence type="ECO:0000256" key="3">
    <source>
        <dbReference type="ARBA" id="ARBA00022833"/>
    </source>
</evidence>
<evidence type="ECO:0000259" key="7">
    <source>
        <dbReference type="PROSITE" id="PS51270"/>
    </source>
</evidence>
<feature type="domain" description="CHY-type" evidence="6">
    <location>
        <begin position="985"/>
        <end position="1057"/>
    </location>
</feature>
<dbReference type="SMART" id="SM00028">
    <property type="entry name" value="TPR"/>
    <property type="match status" value="4"/>
</dbReference>
<evidence type="ECO:0000313" key="9">
    <source>
        <dbReference type="Proteomes" id="UP001159428"/>
    </source>
</evidence>
<keyword evidence="3" id="KW-0862">Zinc</keyword>
<dbReference type="GO" id="GO:0061630">
    <property type="term" value="F:ubiquitin protein ligase activity"/>
    <property type="evidence" value="ECO:0007669"/>
    <property type="project" value="TreeGrafter"/>
</dbReference>
<feature type="compositionally biased region" description="Basic and acidic residues" evidence="5">
    <location>
        <begin position="674"/>
        <end position="696"/>
    </location>
</feature>
<dbReference type="Proteomes" id="UP001159428">
    <property type="component" value="Unassembled WGS sequence"/>
</dbReference>
<dbReference type="InterPro" id="IPR017921">
    <property type="entry name" value="Znf_CTCHY"/>
</dbReference>
<dbReference type="InterPro" id="IPR011990">
    <property type="entry name" value="TPR-like_helical_dom_sf"/>
</dbReference>
<dbReference type="GO" id="GO:0008270">
    <property type="term" value="F:zinc ion binding"/>
    <property type="evidence" value="ECO:0007669"/>
    <property type="project" value="UniProtKB-KW"/>
</dbReference>
<dbReference type="InterPro" id="IPR037274">
    <property type="entry name" value="Znf_CHY_sf"/>
</dbReference>
<dbReference type="SUPFAM" id="SSF48452">
    <property type="entry name" value="TPR-like"/>
    <property type="match status" value="1"/>
</dbReference>
<dbReference type="GO" id="GO:0016567">
    <property type="term" value="P:protein ubiquitination"/>
    <property type="evidence" value="ECO:0007669"/>
    <property type="project" value="TreeGrafter"/>
</dbReference>
<evidence type="ECO:0000256" key="1">
    <source>
        <dbReference type="ARBA" id="ARBA00022723"/>
    </source>
</evidence>
<protein>
    <recommendedName>
        <fullName evidence="10">RING finger and CHY zinc finger domain-containing protein 1</fullName>
    </recommendedName>
</protein>
<dbReference type="PROSITE" id="PS51270">
    <property type="entry name" value="ZF_CTCHY"/>
    <property type="match status" value="1"/>
</dbReference>
<feature type="region of interest" description="Disordered" evidence="5">
    <location>
        <begin position="329"/>
        <end position="351"/>
    </location>
</feature>
<dbReference type="PROSITE" id="PS51266">
    <property type="entry name" value="ZF_CHY"/>
    <property type="match status" value="1"/>
</dbReference>